<dbReference type="PANTHER" id="PTHR43364:SF4">
    <property type="entry name" value="NAD(P)-LINKED OXIDOREDUCTASE SUPERFAMILY PROTEIN"/>
    <property type="match status" value="1"/>
</dbReference>
<keyword evidence="2" id="KW-0472">Membrane</keyword>
<keyword evidence="2" id="KW-1133">Transmembrane helix</keyword>
<feature type="non-terminal residue" evidence="4">
    <location>
        <position position="1"/>
    </location>
</feature>
<reference evidence="4 5" key="1">
    <citation type="submission" date="2021-06" db="EMBL/GenBank/DDBJ databases">
        <authorList>
            <person name="Kallberg Y."/>
            <person name="Tangrot J."/>
            <person name="Rosling A."/>
        </authorList>
    </citation>
    <scope>NUCLEOTIDE SEQUENCE [LARGE SCALE GENOMIC DNA]</scope>
    <source>
        <strain evidence="4 5">120-4 pot B 10/14</strain>
    </source>
</reference>
<dbReference type="EMBL" id="CAJVQB010025864">
    <property type="protein sequence ID" value="CAG8807354.1"/>
    <property type="molecule type" value="Genomic_DNA"/>
</dbReference>
<keyword evidence="2" id="KW-0812">Transmembrane</keyword>
<dbReference type="InterPro" id="IPR036812">
    <property type="entry name" value="NAD(P)_OxRdtase_dom_sf"/>
</dbReference>
<feature type="transmembrane region" description="Helical" evidence="2">
    <location>
        <begin position="287"/>
        <end position="312"/>
    </location>
</feature>
<feature type="domain" description="NADP-dependent oxidoreductase" evidence="3">
    <location>
        <begin position="69"/>
        <end position="286"/>
    </location>
</feature>
<evidence type="ECO:0000256" key="1">
    <source>
        <dbReference type="ARBA" id="ARBA00023002"/>
    </source>
</evidence>
<sequence length="318" mass="35740">PNTKKKAQVITDSSIQGKTKLTQDTTFIEETLGSLNDYVLLGRSGLRLSPLCLGTESECFLEKLIAEKCRNHRNSLVQNLVESLKRLGIGYIDILYFHAYGFCTPIEEIMHSLNDSVRGNKVLYIAISDAPSSIISCTNTIAELRSWSQFIALQTRYNLLNRPIEVDLHPGCTELDAYYSYDLASDESLGAKFLTEKYTKKSISNLKNKSGCYPSILHLSNLKRNWKILDEVINIATEILKLKKSPAQIILNWILQKPGVISPVFGARTKAQIIENLKILDFNELQIIMFICCTLSLSPTICVVLSITLVMGRDRNSE</sequence>
<keyword evidence="5" id="KW-1185">Reference proteome</keyword>
<evidence type="ECO:0000259" key="3">
    <source>
        <dbReference type="Pfam" id="PF00248"/>
    </source>
</evidence>
<dbReference type="SUPFAM" id="SSF51430">
    <property type="entry name" value="NAD(P)-linked oxidoreductase"/>
    <property type="match status" value="1"/>
</dbReference>
<evidence type="ECO:0000313" key="4">
    <source>
        <dbReference type="EMBL" id="CAG8807354.1"/>
    </source>
</evidence>
<accession>A0ABN7VZC0</accession>
<evidence type="ECO:0000256" key="2">
    <source>
        <dbReference type="SAM" id="Phobius"/>
    </source>
</evidence>
<dbReference type="PANTHER" id="PTHR43364">
    <property type="entry name" value="NADH-SPECIFIC METHYLGLYOXAL REDUCTASE-RELATED"/>
    <property type="match status" value="1"/>
</dbReference>
<evidence type="ECO:0000313" key="5">
    <source>
        <dbReference type="Proteomes" id="UP000789901"/>
    </source>
</evidence>
<proteinExistence type="predicted"/>
<gene>
    <name evidence="4" type="ORF">GMARGA_LOCUS24475</name>
</gene>
<comment type="caution">
    <text evidence="4">The sequence shown here is derived from an EMBL/GenBank/DDBJ whole genome shotgun (WGS) entry which is preliminary data.</text>
</comment>
<keyword evidence="1" id="KW-0560">Oxidoreductase</keyword>
<dbReference type="Proteomes" id="UP000789901">
    <property type="component" value="Unassembled WGS sequence"/>
</dbReference>
<name>A0ABN7VZC0_GIGMA</name>
<dbReference type="Pfam" id="PF00248">
    <property type="entry name" value="Aldo_ket_red"/>
    <property type="match status" value="1"/>
</dbReference>
<dbReference type="InterPro" id="IPR050523">
    <property type="entry name" value="AKR_Detox_Biosynth"/>
</dbReference>
<protein>
    <submittedName>
        <fullName evidence="4">34370_t:CDS:1</fullName>
    </submittedName>
</protein>
<dbReference type="Gene3D" id="3.20.20.100">
    <property type="entry name" value="NADP-dependent oxidoreductase domain"/>
    <property type="match status" value="1"/>
</dbReference>
<dbReference type="InterPro" id="IPR023210">
    <property type="entry name" value="NADP_OxRdtase_dom"/>
</dbReference>
<organism evidence="4 5">
    <name type="scientific">Gigaspora margarita</name>
    <dbReference type="NCBI Taxonomy" id="4874"/>
    <lineage>
        <taxon>Eukaryota</taxon>
        <taxon>Fungi</taxon>
        <taxon>Fungi incertae sedis</taxon>
        <taxon>Mucoromycota</taxon>
        <taxon>Glomeromycotina</taxon>
        <taxon>Glomeromycetes</taxon>
        <taxon>Diversisporales</taxon>
        <taxon>Gigasporaceae</taxon>
        <taxon>Gigaspora</taxon>
    </lineage>
</organism>